<evidence type="ECO:0000256" key="2">
    <source>
        <dbReference type="ARBA" id="ARBA00022729"/>
    </source>
</evidence>
<feature type="domain" description="Porin" evidence="5">
    <location>
        <begin position="7"/>
        <end position="325"/>
    </location>
</feature>
<proteinExistence type="predicted"/>
<dbReference type="InterPro" id="IPR023614">
    <property type="entry name" value="Porin_dom_sf"/>
</dbReference>
<gene>
    <name evidence="6" type="ORF">J3U76_03430</name>
</gene>
<comment type="subcellular location">
    <subcellularLocation>
        <location evidence="1">Cell outer membrane</location>
        <topology evidence="1">Multi-pass membrane protein</topology>
    </subcellularLocation>
</comment>
<dbReference type="CDD" id="cd00342">
    <property type="entry name" value="gram_neg_porins"/>
    <property type="match status" value="1"/>
</dbReference>
<evidence type="ECO:0000259" key="5">
    <source>
        <dbReference type="Pfam" id="PF13609"/>
    </source>
</evidence>
<accession>A0ABS3NDY0</accession>
<dbReference type="InterPro" id="IPR033900">
    <property type="entry name" value="Gram_neg_porin_domain"/>
</dbReference>
<evidence type="ECO:0000313" key="6">
    <source>
        <dbReference type="EMBL" id="MBO1518697.1"/>
    </source>
</evidence>
<keyword evidence="7" id="KW-1185">Reference proteome</keyword>
<feature type="chain" id="PRO_5047251083" evidence="4">
    <location>
        <begin position="21"/>
        <end position="345"/>
    </location>
</feature>
<dbReference type="Pfam" id="PF13609">
    <property type="entry name" value="Porin_4"/>
    <property type="match status" value="1"/>
</dbReference>
<keyword evidence="3" id="KW-0472">Membrane</keyword>
<dbReference type="SUPFAM" id="SSF56935">
    <property type="entry name" value="Porins"/>
    <property type="match status" value="1"/>
</dbReference>
<dbReference type="InterPro" id="IPR050298">
    <property type="entry name" value="Gram-neg_bact_OMP"/>
</dbReference>
<evidence type="ECO:0000256" key="3">
    <source>
        <dbReference type="ARBA" id="ARBA00023136"/>
    </source>
</evidence>
<reference evidence="6 7" key="1">
    <citation type="submission" date="2021-03" db="EMBL/GenBank/DDBJ databases">
        <title>Oceanisphaera sp. nov., isolated from the intestine.</title>
        <authorList>
            <person name="Zhao L.-H."/>
            <person name="Shi L.-F."/>
        </authorList>
    </citation>
    <scope>NUCLEOTIDE SEQUENCE [LARGE SCALE GENOMIC DNA]</scope>
    <source>
        <strain evidence="6 7">DM8</strain>
    </source>
</reference>
<comment type="caution">
    <text evidence="6">The sequence shown here is derived from an EMBL/GenBank/DDBJ whole genome shotgun (WGS) entry which is preliminary data.</text>
</comment>
<dbReference type="Proteomes" id="UP000664882">
    <property type="component" value="Unassembled WGS sequence"/>
</dbReference>
<dbReference type="Gene3D" id="2.40.160.10">
    <property type="entry name" value="Porin"/>
    <property type="match status" value="1"/>
</dbReference>
<evidence type="ECO:0000313" key="7">
    <source>
        <dbReference type="Proteomes" id="UP000664882"/>
    </source>
</evidence>
<dbReference type="EMBL" id="JAGDFX010000003">
    <property type="protein sequence ID" value="MBO1518697.1"/>
    <property type="molecule type" value="Genomic_DNA"/>
</dbReference>
<evidence type="ECO:0000256" key="1">
    <source>
        <dbReference type="ARBA" id="ARBA00004571"/>
    </source>
</evidence>
<keyword evidence="2 4" id="KW-0732">Signal</keyword>
<dbReference type="PANTHER" id="PTHR34501">
    <property type="entry name" value="PROTEIN YDDL-RELATED"/>
    <property type="match status" value="1"/>
</dbReference>
<protein>
    <submittedName>
        <fullName evidence="6">Porin</fullName>
    </submittedName>
</protein>
<dbReference type="PANTHER" id="PTHR34501:SF2">
    <property type="entry name" value="OUTER MEMBRANE PORIN F-RELATED"/>
    <property type="match status" value="1"/>
</dbReference>
<organism evidence="6 7">
    <name type="scientific">Oceanisphaera pacifica</name>
    <dbReference type="NCBI Taxonomy" id="2818389"/>
    <lineage>
        <taxon>Bacteria</taxon>
        <taxon>Pseudomonadati</taxon>
        <taxon>Pseudomonadota</taxon>
        <taxon>Gammaproteobacteria</taxon>
        <taxon>Aeromonadales</taxon>
        <taxon>Aeromonadaceae</taxon>
        <taxon>Oceanisphaera</taxon>
    </lineage>
</organism>
<evidence type="ECO:0000256" key="4">
    <source>
        <dbReference type="SAM" id="SignalP"/>
    </source>
</evidence>
<feature type="signal peptide" evidence="4">
    <location>
        <begin position="1"/>
        <end position="20"/>
    </location>
</feature>
<name>A0ABS3NDY0_9GAMM</name>
<sequence length="345" mass="37954">MKKTILALTIPALFATSASAVEIYSAEDGSKVDLYGRLQYHAGGLGYQGGGERQNFGGEGQIRAGINFNQVLNQDISLIGKYEANFDAESKTNSVGNGKNNANNEIDTRYAWLGFSFQDTTTLTFGKSEAPRAQLTDLTDTLDIFGANVTRAGGFNRVDDQIRVSYAANGLDLRGAYAFNDDRKQDQSIFNNDIDDTRWGVSAGYTLPINLGFVASYNQEDNDYVTAGSTDKTKEWGLGAHYSIDGFYFAGLYGQIDEKNTGLADDDGAKFWELQASYNVEEWTLIANYANAKGRKASSGDKLVDEYTLAARYAFTPKTKIYAEYVINEISDEDDLYGVGIQYNF</sequence>